<reference evidence="1 2" key="1">
    <citation type="journal article" date="2016" name="Mol. Biol. Evol.">
        <title>Comparative Genomics of Early-Diverging Mushroom-Forming Fungi Provides Insights into the Origins of Lignocellulose Decay Capabilities.</title>
        <authorList>
            <person name="Nagy L.G."/>
            <person name="Riley R."/>
            <person name="Tritt A."/>
            <person name="Adam C."/>
            <person name="Daum C."/>
            <person name="Floudas D."/>
            <person name="Sun H."/>
            <person name="Yadav J.S."/>
            <person name="Pangilinan J."/>
            <person name="Larsson K.H."/>
            <person name="Matsuura K."/>
            <person name="Barry K."/>
            <person name="Labutti K."/>
            <person name="Kuo R."/>
            <person name="Ohm R.A."/>
            <person name="Bhattacharya S.S."/>
            <person name="Shirouzu T."/>
            <person name="Yoshinaga Y."/>
            <person name="Martin F.M."/>
            <person name="Grigoriev I.V."/>
            <person name="Hibbett D.S."/>
        </authorList>
    </citation>
    <scope>NUCLEOTIDE SEQUENCE [LARGE SCALE GENOMIC DNA]</scope>
    <source>
        <strain evidence="1 2">HHB9708</strain>
    </source>
</reference>
<dbReference type="OrthoDB" id="2885713at2759"/>
<dbReference type="EMBL" id="KV419404">
    <property type="protein sequence ID" value="KZS94634.1"/>
    <property type="molecule type" value="Genomic_DNA"/>
</dbReference>
<keyword evidence="2" id="KW-1185">Reference proteome</keyword>
<name>A0A164W053_9AGAM</name>
<evidence type="ECO:0000313" key="2">
    <source>
        <dbReference type="Proteomes" id="UP000076722"/>
    </source>
</evidence>
<gene>
    <name evidence="1" type="ORF">SISNIDRAFT_484838</name>
</gene>
<accession>A0A164W053</accession>
<proteinExistence type="predicted"/>
<dbReference type="AlphaFoldDB" id="A0A164W053"/>
<organism evidence="1 2">
    <name type="scientific">Sistotremastrum niveocremeum HHB9708</name>
    <dbReference type="NCBI Taxonomy" id="1314777"/>
    <lineage>
        <taxon>Eukaryota</taxon>
        <taxon>Fungi</taxon>
        <taxon>Dikarya</taxon>
        <taxon>Basidiomycota</taxon>
        <taxon>Agaricomycotina</taxon>
        <taxon>Agaricomycetes</taxon>
        <taxon>Sistotremastrales</taxon>
        <taxon>Sistotremastraceae</taxon>
        <taxon>Sertulicium</taxon>
        <taxon>Sertulicium niveocremeum</taxon>
    </lineage>
</organism>
<protein>
    <submittedName>
        <fullName evidence="1">Uncharacterized protein</fullName>
    </submittedName>
</protein>
<dbReference type="Proteomes" id="UP000076722">
    <property type="component" value="Unassembled WGS sequence"/>
</dbReference>
<evidence type="ECO:0000313" key="1">
    <source>
        <dbReference type="EMBL" id="KZS94634.1"/>
    </source>
</evidence>
<sequence>MSTISQVHVNSEKHSGAVEVLQHASSNKVASFADNASSFKLVKTHAVGEGVQPYEAGGHYVIRPKLFPQVAAHVIFDNGKAQLSNKTPYGEVHIIFDAGQTQFTLDNQHSGDLHVKYTPPAKSSAADSKAYLGTFSDAENLKPGQSHVYQADGHYAIRSTLDSDPANVFSIDFIGDKIHFTNGNPAGEIAIAFQKA</sequence>